<dbReference type="InterPro" id="IPR006938">
    <property type="entry name" value="DUF624"/>
</dbReference>
<dbReference type="EMBL" id="QOUX01000026">
    <property type="protein sequence ID" value="RXJ02194.1"/>
    <property type="molecule type" value="Genomic_DNA"/>
</dbReference>
<keyword evidence="1" id="KW-0472">Membrane</keyword>
<proteinExistence type="predicted"/>
<keyword evidence="1" id="KW-1133">Transmembrane helix</keyword>
<dbReference type="Pfam" id="PF04854">
    <property type="entry name" value="DUF624"/>
    <property type="match status" value="1"/>
</dbReference>
<feature type="transmembrane region" description="Helical" evidence="1">
    <location>
        <begin position="77"/>
        <end position="95"/>
    </location>
</feature>
<feature type="transmembrane region" description="Helical" evidence="1">
    <location>
        <begin position="107"/>
        <end position="129"/>
    </location>
</feature>
<organism evidence="2 3">
    <name type="scientific">Anaerobacillus alkaliphilus</name>
    <dbReference type="NCBI Taxonomy" id="1548597"/>
    <lineage>
        <taxon>Bacteria</taxon>
        <taxon>Bacillati</taxon>
        <taxon>Bacillota</taxon>
        <taxon>Bacilli</taxon>
        <taxon>Bacillales</taxon>
        <taxon>Bacillaceae</taxon>
        <taxon>Anaerobacillus</taxon>
    </lineage>
</organism>
<keyword evidence="3" id="KW-1185">Reference proteome</keyword>
<dbReference type="AlphaFoldDB" id="A0A4Q0VUU9"/>
<gene>
    <name evidence="2" type="ORF">DS745_07315</name>
</gene>
<feature type="transmembrane region" description="Helical" evidence="1">
    <location>
        <begin position="20"/>
        <end position="49"/>
    </location>
</feature>
<dbReference type="OrthoDB" id="2182676at2"/>
<protein>
    <submittedName>
        <fullName evidence="2">DUF624 domain-containing protein</fullName>
    </submittedName>
</protein>
<comment type="caution">
    <text evidence="2">The sequence shown here is derived from an EMBL/GenBank/DDBJ whole genome shotgun (WGS) entry which is preliminary data.</text>
</comment>
<feature type="transmembrane region" description="Helical" evidence="1">
    <location>
        <begin position="178"/>
        <end position="196"/>
    </location>
</feature>
<accession>A0A4Q0VUU9</accession>
<keyword evidence="1" id="KW-0812">Transmembrane</keyword>
<sequence>MTGMADGIYKISEWAMRLAYLNILFVLFSLLGIVAFGVGPAFMAMLVVVKKWMSQEEFPIFKTYLNEWKGSFIKGNLLGLLFITVGTILIVNYYILPQFNEHLRVVFTAGMLLLTLLYLMTVMYIFPLAVQFRQLSVKRCFKYGFVLGVTHPIFFLAWIVGVFIMYQLYRVFPGLLPFYAFSALAIWQFFVTRYVLLKVKIT</sequence>
<evidence type="ECO:0000313" key="3">
    <source>
        <dbReference type="Proteomes" id="UP000290649"/>
    </source>
</evidence>
<reference evidence="2 3" key="1">
    <citation type="journal article" date="2019" name="Int. J. Syst. Evol. Microbiol.">
        <title>Anaerobacillus alkaliphilus sp. nov., a novel alkaliphilic and moderately halophilic bacterium.</title>
        <authorList>
            <person name="Borsodi A.K."/>
            <person name="Aszalos J.M."/>
            <person name="Bihari P."/>
            <person name="Nagy I."/>
            <person name="Schumann P."/>
            <person name="Sproer C."/>
            <person name="Kovacs A.L."/>
            <person name="Boka K."/>
            <person name="Dobosy P."/>
            <person name="Ovari M."/>
            <person name="Szili-Kovacs T."/>
            <person name="Toth E."/>
        </authorList>
    </citation>
    <scope>NUCLEOTIDE SEQUENCE [LARGE SCALE GENOMIC DNA]</scope>
    <source>
        <strain evidence="2 3">B16-10</strain>
    </source>
</reference>
<evidence type="ECO:0000256" key="1">
    <source>
        <dbReference type="SAM" id="Phobius"/>
    </source>
</evidence>
<dbReference type="RefSeq" id="WP_129077609.1">
    <property type="nucleotide sequence ID" value="NZ_QOUX01000026.1"/>
</dbReference>
<feature type="transmembrane region" description="Helical" evidence="1">
    <location>
        <begin position="141"/>
        <end position="166"/>
    </location>
</feature>
<dbReference type="Proteomes" id="UP000290649">
    <property type="component" value="Unassembled WGS sequence"/>
</dbReference>
<name>A0A4Q0VUU9_9BACI</name>
<evidence type="ECO:0000313" key="2">
    <source>
        <dbReference type="EMBL" id="RXJ02194.1"/>
    </source>
</evidence>